<evidence type="ECO:0000256" key="9">
    <source>
        <dbReference type="ARBA" id="ARBA00022777"/>
    </source>
</evidence>
<dbReference type="PANTHER" id="PTHR45974">
    <property type="entry name" value="RECEPTOR-LIKE PROTEIN 55"/>
    <property type="match status" value="1"/>
</dbReference>
<evidence type="ECO:0000256" key="7">
    <source>
        <dbReference type="ARBA" id="ARBA00022737"/>
    </source>
</evidence>
<keyword evidence="5" id="KW-0808">Transferase</keyword>
<dbReference type="GO" id="GO:0004674">
    <property type="term" value="F:protein serine/threonine kinase activity"/>
    <property type="evidence" value="ECO:0007669"/>
    <property type="project" value="UniProtKB-KW"/>
</dbReference>
<evidence type="ECO:0000256" key="8">
    <source>
        <dbReference type="ARBA" id="ARBA00022741"/>
    </source>
</evidence>
<sequence length="531" mass="57085">MDSGSTGRGGLLLPILLLACVAGVLQIVSATTDPRDAAALRSLMGNWKNTPPSWGSSDPCGTAWEGVLCSSDSRVIRLSLSSMGLKGTLSGGIGQLSELQSLILAGCSFSGSIPTELGNLPQLSFLALNSNNFTGNVPASFGQLSNLYWLDVADNQLTGRIPVSSGSTPGLDWLVKTKHFHFNKNQLSGPIPENLFNSQMTLIHILFDGNQLTGTIPDSIGFVTSLKVLRLDKNSLSGTVPTNLNNLTNLNELNLANNQLTGGLPDLTGMNALNYVDLSNNSFTPSEAPAWLSKLPSITTLVIQSGGLRGAVPSALFSSPQLQEVILSDNHFNGTLSLGTSVSPQLQLVDFRNNNISLYAVLPQYRNTLLLAGNPVCNTGGLNGTAYCQLPRSQQPYSTSLAHCGSKSSYSCPAEQALSPRSCDCALPYSGELIFRAPFFRDLTNVTRFQTLERSLWTGLQLAPGSVSLQGPHFDSDNYLRVQLRLFPAAGAYFNRSEIGRLGFELSNHTYKAPQEWGPYQFIALPYNFQK</sequence>
<comment type="caution">
    <text evidence="15">The sequence shown here is derived from an EMBL/GenBank/DDBJ whole genome shotgun (WGS) entry which is preliminary data.</text>
</comment>
<dbReference type="PROSITE" id="PS51450">
    <property type="entry name" value="LRR"/>
    <property type="match status" value="1"/>
</dbReference>
<evidence type="ECO:0000256" key="3">
    <source>
        <dbReference type="ARBA" id="ARBA00022527"/>
    </source>
</evidence>
<evidence type="ECO:0000313" key="15">
    <source>
        <dbReference type="EMBL" id="MQL88155.1"/>
    </source>
</evidence>
<keyword evidence="8" id="KW-0547">Nucleotide-binding</keyword>
<organism evidence="15 16">
    <name type="scientific">Colocasia esculenta</name>
    <name type="common">Wild taro</name>
    <name type="synonym">Arum esculentum</name>
    <dbReference type="NCBI Taxonomy" id="4460"/>
    <lineage>
        <taxon>Eukaryota</taxon>
        <taxon>Viridiplantae</taxon>
        <taxon>Streptophyta</taxon>
        <taxon>Embryophyta</taxon>
        <taxon>Tracheophyta</taxon>
        <taxon>Spermatophyta</taxon>
        <taxon>Magnoliopsida</taxon>
        <taxon>Liliopsida</taxon>
        <taxon>Araceae</taxon>
        <taxon>Aroideae</taxon>
        <taxon>Colocasieae</taxon>
        <taxon>Colocasia</taxon>
    </lineage>
</organism>
<dbReference type="SUPFAM" id="SSF52058">
    <property type="entry name" value="L domain-like"/>
    <property type="match status" value="1"/>
</dbReference>
<evidence type="ECO:0000259" key="14">
    <source>
        <dbReference type="Pfam" id="PF08263"/>
    </source>
</evidence>
<reference evidence="15" key="1">
    <citation type="submission" date="2017-07" db="EMBL/GenBank/DDBJ databases">
        <title>Taro Niue Genome Assembly and Annotation.</title>
        <authorList>
            <person name="Atibalentja N."/>
            <person name="Keating K."/>
            <person name="Fields C.J."/>
        </authorList>
    </citation>
    <scope>NUCLEOTIDE SEQUENCE</scope>
    <source>
        <strain evidence="15">Niue_2</strain>
        <tissue evidence="15">Leaf</tissue>
    </source>
</reference>
<evidence type="ECO:0000256" key="2">
    <source>
        <dbReference type="ARBA" id="ARBA00012513"/>
    </source>
</evidence>
<keyword evidence="3" id="KW-0723">Serine/threonine-protein kinase</keyword>
<accession>A0A843UX23</accession>
<gene>
    <name evidence="15" type="ORF">Taro_020704</name>
</gene>
<evidence type="ECO:0000256" key="1">
    <source>
        <dbReference type="ARBA" id="ARBA00004370"/>
    </source>
</evidence>
<evidence type="ECO:0000313" key="16">
    <source>
        <dbReference type="Proteomes" id="UP000652761"/>
    </source>
</evidence>
<dbReference type="OrthoDB" id="2015206at2759"/>
<dbReference type="InterPro" id="IPR013210">
    <property type="entry name" value="LRR_N_plant-typ"/>
</dbReference>
<keyword evidence="10" id="KW-0067">ATP-binding</keyword>
<dbReference type="GO" id="GO:0016020">
    <property type="term" value="C:membrane"/>
    <property type="evidence" value="ECO:0007669"/>
    <property type="project" value="UniProtKB-SubCell"/>
</dbReference>
<feature type="signal peptide" evidence="13">
    <location>
        <begin position="1"/>
        <end position="30"/>
    </location>
</feature>
<evidence type="ECO:0000256" key="4">
    <source>
        <dbReference type="ARBA" id="ARBA00022614"/>
    </source>
</evidence>
<evidence type="ECO:0000256" key="13">
    <source>
        <dbReference type="SAM" id="SignalP"/>
    </source>
</evidence>
<name>A0A843UX23_COLES</name>
<protein>
    <recommendedName>
        <fullName evidence="2">non-specific serine/threonine protein kinase</fullName>
        <ecNumber evidence="2">2.7.11.1</ecNumber>
    </recommendedName>
</protein>
<dbReference type="InterPro" id="IPR032675">
    <property type="entry name" value="LRR_dom_sf"/>
</dbReference>
<dbReference type="Proteomes" id="UP000652761">
    <property type="component" value="Unassembled WGS sequence"/>
</dbReference>
<evidence type="ECO:0000256" key="11">
    <source>
        <dbReference type="ARBA" id="ARBA00023136"/>
    </source>
</evidence>
<feature type="domain" description="Leucine-rich repeat-containing N-terminal plant-type" evidence="14">
    <location>
        <begin position="34"/>
        <end position="70"/>
    </location>
</feature>
<feature type="chain" id="PRO_5032812481" description="non-specific serine/threonine protein kinase" evidence="13">
    <location>
        <begin position="31"/>
        <end position="531"/>
    </location>
</feature>
<dbReference type="PANTHER" id="PTHR45974:SF242">
    <property type="entry name" value="LEUCINE-RICH REPEAT PROTEIN KINASE FAMILY PROTEIN"/>
    <property type="match status" value="1"/>
</dbReference>
<dbReference type="FunFam" id="3.80.10.10:FF:000830">
    <property type="entry name" value="Predicted protein"/>
    <property type="match status" value="1"/>
</dbReference>
<keyword evidence="12" id="KW-0325">Glycoprotein</keyword>
<keyword evidence="16" id="KW-1185">Reference proteome</keyword>
<evidence type="ECO:0000256" key="5">
    <source>
        <dbReference type="ARBA" id="ARBA00022679"/>
    </source>
</evidence>
<evidence type="ECO:0000256" key="6">
    <source>
        <dbReference type="ARBA" id="ARBA00022729"/>
    </source>
</evidence>
<keyword evidence="11" id="KW-0472">Membrane</keyword>
<keyword evidence="4" id="KW-0433">Leucine-rich repeat</keyword>
<dbReference type="AlphaFoldDB" id="A0A843UX23"/>
<comment type="subcellular location">
    <subcellularLocation>
        <location evidence="1">Membrane</location>
    </subcellularLocation>
</comment>
<dbReference type="FunFam" id="3.80.10.10:FF:000383">
    <property type="entry name" value="Leucine-rich repeat receptor protein kinase EMS1"/>
    <property type="match status" value="1"/>
</dbReference>
<evidence type="ECO:0000256" key="10">
    <source>
        <dbReference type="ARBA" id="ARBA00022840"/>
    </source>
</evidence>
<dbReference type="EC" id="2.7.11.1" evidence="2"/>
<keyword evidence="6 13" id="KW-0732">Signal</keyword>
<dbReference type="Pfam" id="PF00560">
    <property type="entry name" value="LRR_1"/>
    <property type="match status" value="3"/>
</dbReference>
<keyword evidence="7" id="KW-0677">Repeat</keyword>
<keyword evidence="9" id="KW-0418">Kinase</keyword>
<evidence type="ECO:0000256" key="12">
    <source>
        <dbReference type="ARBA" id="ARBA00023180"/>
    </source>
</evidence>
<dbReference type="Pfam" id="PF08263">
    <property type="entry name" value="LRRNT_2"/>
    <property type="match status" value="1"/>
</dbReference>
<dbReference type="GO" id="GO:0005524">
    <property type="term" value="F:ATP binding"/>
    <property type="evidence" value="ECO:0007669"/>
    <property type="project" value="UniProtKB-KW"/>
</dbReference>
<dbReference type="EMBL" id="NMUH01001033">
    <property type="protein sequence ID" value="MQL88155.1"/>
    <property type="molecule type" value="Genomic_DNA"/>
</dbReference>
<dbReference type="InterPro" id="IPR001611">
    <property type="entry name" value="Leu-rich_rpt"/>
</dbReference>
<proteinExistence type="predicted"/>
<dbReference type="Gene3D" id="3.80.10.10">
    <property type="entry name" value="Ribonuclease Inhibitor"/>
    <property type="match status" value="3"/>
</dbReference>